<name>A0A9P4HXH3_9PEZI</name>
<feature type="region of interest" description="Disordered" evidence="1">
    <location>
        <begin position="177"/>
        <end position="209"/>
    </location>
</feature>
<feature type="compositionally biased region" description="Acidic residues" evidence="1">
    <location>
        <begin position="429"/>
        <end position="441"/>
    </location>
</feature>
<dbReference type="EMBL" id="ML978716">
    <property type="protein sequence ID" value="KAF2088563.1"/>
    <property type="molecule type" value="Genomic_DNA"/>
</dbReference>
<dbReference type="Proteomes" id="UP000799776">
    <property type="component" value="Unassembled WGS sequence"/>
</dbReference>
<reference evidence="2" key="1">
    <citation type="journal article" date="2020" name="Stud. Mycol.">
        <title>101 Dothideomycetes genomes: a test case for predicting lifestyles and emergence of pathogens.</title>
        <authorList>
            <person name="Haridas S."/>
            <person name="Albert R."/>
            <person name="Binder M."/>
            <person name="Bloem J."/>
            <person name="Labutti K."/>
            <person name="Salamov A."/>
            <person name="Andreopoulos B."/>
            <person name="Baker S."/>
            <person name="Barry K."/>
            <person name="Bills G."/>
            <person name="Bluhm B."/>
            <person name="Cannon C."/>
            <person name="Castanera R."/>
            <person name="Culley D."/>
            <person name="Daum C."/>
            <person name="Ezra D."/>
            <person name="Gonzalez J."/>
            <person name="Henrissat B."/>
            <person name="Kuo A."/>
            <person name="Liang C."/>
            <person name="Lipzen A."/>
            <person name="Lutzoni F."/>
            <person name="Magnuson J."/>
            <person name="Mondo S."/>
            <person name="Nolan M."/>
            <person name="Ohm R."/>
            <person name="Pangilinan J."/>
            <person name="Park H.-J."/>
            <person name="Ramirez L."/>
            <person name="Alfaro M."/>
            <person name="Sun H."/>
            <person name="Tritt A."/>
            <person name="Yoshinaga Y."/>
            <person name="Zwiers L.-H."/>
            <person name="Turgeon B."/>
            <person name="Goodwin S."/>
            <person name="Spatafora J."/>
            <person name="Crous P."/>
            <person name="Grigoriev I."/>
        </authorList>
    </citation>
    <scope>NUCLEOTIDE SEQUENCE</scope>
    <source>
        <strain evidence="2">CBS 121410</strain>
    </source>
</reference>
<comment type="caution">
    <text evidence="2">The sequence shown here is derived from an EMBL/GenBank/DDBJ whole genome shotgun (WGS) entry which is preliminary data.</text>
</comment>
<feature type="region of interest" description="Disordered" evidence="1">
    <location>
        <begin position="109"/>
        <end position="153"/>
    </location>
</feature>
<feature type="compositionally biased region" description="Low complexity" evidence="1">
    <location>
        <begin position="1"/>
        <end position="31"/>
    </location>
</feature>
<accession>A0A9P4HXH3</accession>
<evidence type="ECO:0000256" key="1">
    <source>
        <dbReference type="SAM" id="MobiDB-lite"/>
    </source>
</evidence>
<feature type="region of interest" description="Disordered" evidence="1">
    <location>
        <begin position="1"/>
        <end position="85"/>
    </location>
</feature>
<feature type="region of interest" description="Disordered" evidence="1">
    <location>
        <begin position="369"/>
        <end position="441"/>
    </location>
</feature>
<protein>
    <submittedName>
        <fullName evidence="2">Uncharacterized protein</fullName>
    </submittedName>
</protein>
<feature type="compositionally biased region" description="Pro residues" evidence="1">
    <location>
        <begin position="53"/>
        <end position="66"/>
    </location>
</feature>
<feature type="compositionally biased region" description="Basic and acidic residues" evidence="1">
    <location>
        <begin position="177"/>
        <end position="207"/>
    </location>
</feature>
<feature type="compositionally biased region" description="Polar residues" evidence="1">
    <location>
        <begin position="115"/>
        <end position="125"/>
    </location>
</feature>
<dbReference type="InterPro" id="IPR003903">
    <property type="entry name" value="UIM_dom"/>
</dbReference>
<proteinExistence type="predicted"/>
<evidence type="ECO:0000313" key="2">
    <source>
        <dbReference type="EMBL" id="KAF2088563.1"/>
    </source>
</evidence>
<evidence type="ECO:0000313" key="3">
    <source>
        <dbReference type="Proteomes" id="UP000799776"/>
    </source>
</evidence>
<feature type="compositionally biased region" description="Basic and acidic residues" evidence="1">
    <location>
        <begin position="378"/>
        <end position="397"/>
    </location>
</feature>
<dbReference type="AlphaFoldDB" id="A0A9P4HXH3"/>
<gene>
    <name evidence="2" type="ORF">K490DRAFT_64611</name>
</gene>
<dbReference type="SMART" id="SM00726">
    <property type="entry name" value="UIM"/>
    <property type="match status" value="3"/>
</dbReference>
<organism evidence="2 3">
    <name type="scientific">Saccharata proteae CBS 121410</name>
    <dbReference type="NCBI Taxonomy" id="1314787"/>
    <lineage>
        <taxon>Eukaryota</taxon>
        <taxon>Fungi</taxon>
        <taxon>Dikarya</taxon>
        <taxon>Ascomycota</taxon>
        <taxon>Pezizomycotina</taxon>
        <taxon>Dothideomycetes</taxon>
        <taxon>Dothideomycetes incertae sedis</taxon>
        <taxon>Botryosphaeriales</taxon>
        <taxon>Saccharataceae</taxon>
        <taxon>Saccharata</taxon>
    </lineage>
</organism>
<sequence>MAAERAQKASQAAGSSSAAGPSSAGPTILPTPAIPLPPPTQGQVIEVEEDSPPSSPDLPTPEPPNAAPRTWRHERTVEIAPGDTQAFDRARREMDSLAARLRRQDAIAHAETEVSMRSQGVTTPQEAEELEEAMERSAVEGPLADEAETGTMNDDQLRHALAETRWKAEQEIARRDAEQLRHAFEASSKRQEEESARQQAAHQEHEQAYLTSLRKATELSLAEPVVDLARQEAEELAKTLALSQQEHERTQHQASLAEQRDQEELATLLELSHREHVELEQRRGRRDEVELDRILEMSLQTQEGDAERRAARLTTASAGFYGYRFRFDGCGHEIDGGKTRVPRDADADDLPFFLEECRGCCPDCGGEGSGAGGGGVGGREDESDWYHPHPEAARETVGEGNAEQDGRLHLMSGGVVDDTSRDVHRRDAEEDGNDVPPDYEP</sequence>
<feature type="compositionally biased region" description="Basic and acidic residues" evidence="1">
    <location>
        <begin position="418"/>
        <end position="428"/>
    </location>
</feature>
<keyword evidence="3" id="KW-1185">Reference proteome</keyword>